<evidence type="ECO:0000313" key="2">
    <source>
        <dbReference type="EMBL" id="KAK4176944.1"/>
    </source>
</evidence>
<feature type="domain" description="Heterokaryon incompatibility" evidence="1">
    <location>
        <begin position="3"/>
        <end position="137"/>
    </location>
</feature>
<dbReference type="PANTHER" id="PTHR24148">
    <property type="entry name" value="ANKYRIN REPEAT DOMAIN-CONTAINING PROTEIN 39 HOMOLOG-RELATED"/>
    <property type="match status" value="1"/>
</dbReference>
<protein>
    <submittedName>
        <fullName evidence="2">Heterokaryon incompatibility protein</fullName>
    </submittedName>
</protein>
<dbReference type="Proteomes" id="UP001302321">
    <property type="component" value="Unassembled WGS sequence"/>
</dbReference>
<keyword evidence="3" id="KW-1185">Reference proteome</keyword>
<accession>A0AAN6W7P8</accession>
<dbReference type="PANTHER" id="PTHR24148:SF64">
    <property type="entry name" value="HETEROKARYON INCOMPATIBILITY DOMAIN-CONTAINING PROTEIN"/>
    <property type="match status" value="1"/>
</dbReference>
<dbReference type="InterPro" id="IPR010730">
    <property type="entry name" value="HET"/>
</dbReference>
<proteinExistence type="predicted"/>
<dbReference type="AlphaFoldDB" id="A0AAN6W7P8"/>
<gene>
    <name evidence="2" type="ORF">QBC36DRAFT_372904</name>
</gene>
<reference evidence="2" key="1">
    <citation type="journal article" date="2023" name="Mol. Phylogenet. Evol.">
        <title>Genome-scale phylogeny and comparative genomics of the fungal order Sordariales.</title>
        <authorList>
            <person name="Hensen N."/>
            <person name="Bonometti L."/>
            <person name="Westerberg I."/>
            <person name="Brannstrom I.O."/>
            <person name="Guillou S."/>
            <person name="Cros-Aarteil S."/>
            <person name="Calhoun S."/>
            <person name="Haridas S."/>
            <person name="Kuo A."/>
            <person name="Mondo S."/>
            <person name="Pangilinan J."/>
            <person name="Riley R."/>
            <person name="LaButti K."/>
            <person name="Andreopoulos B."/>
            <person name="Lipzen A."/>
            <person name="Chen C."/>
            <person name="Yan M."/>
            <person name="Daum C."/>
            <person name="Ng V."/>
            <person name="Clum A."/>
            <person name="Steindorff A."/>
            <person name="Ohm R.A."/>
            <person name="Martin F."/>
            <person name="Silar P."/>
            <person name="Natvig D.O."/>
            <person name="Lalanne C."/>
            <person name="Gautier V."/>
            <person name="Ament-Velasquez S.L."/>
            <person name="Kruys A."/>
            <person name="Hutchinson M.I."/>
            <person name="Powell A.J."/>
            <person name="Barry K."/>
            <person name="Miller A.N."/>
            <person name="Grigoriev I.V."/>
            <person name="Debuchy R."/>
            <person name="Gladieux P."/>
            <person name="Hiltunen Thoren M."/>
            <person name="Johannesson H."/>
        </authorList>
    </citation>
    <scope>NUCLEOTIDE SEQUENCE</scope>
    <source>
        <strain evidence="2">CBS 892.96</strain>
    </source>
</reference>
<dbReference type="Pfam" id="PF06985">
    <property type="entry name" value="HET"/>
    <property type="match status" value="1"/>
</dbReference>
<reference evidence="2" key="2">
    <citation type="submission" date="2023-05" db="EMBL/GenBank/DDBJ databases">
        <authorList>
            <consortium name="Lawrence Berkeley National Laboratory"/>
            <person name="Steindorff A."/>
            <person name="Hensen N."/>
            <person name="Bonometti L."/>
            <person name="Westerberg I."/>
            <person name="Brannstrom I.O."/>
            <person name="Guillou S."/>
            <person name="Cros-Aarteil S."/>
            <person name="Calhoun S."/>
            <person name="Haridas S."/>
            <person name="Kuo A."/>
            <person name="Mondo S."/>
            <person name="Pangilinan J."/>
            <person name="Riley R."/>
            <person name="Labutti K."/>
            <person name="Andreopoulos B."/>
            <person name="Lipzen A."/>
            <person name="Chen C."/>
            <person name="Yanf M."/>
            <person name="Daum C."/>
            <person name="Ng V."/>
            <person name="Clum A."/>
            <person name="Ohm R."/>
            <person name="Martin F."/>
            <person name="Silar P."/>
            <person name="Natvig D."/>
            <person name="Lalanne C."/>
            <person name="Gautier V."/>
            <person name="Ament-Velasquez S.L."/>
            <person name="Kruys A."/>
            <person name="Hutchinson M.I."/>
            <person name="Powell A.J."/>
            <person name="Barry K."/>
            <person name="Miller A.N."/>
            <person name="Grigoriev I.V."/>
            <person name="Debuchy R."/>
            <person name="Gladieux P."/>
            <person name="Thoren M.H."/>
            <person name="Johannesson H."/>
        </authorList>
    </citation>
    <scope>NUCLEOTIDE SEQUENCE</scope>
    <source>
        <strain evidence="2">CBS 892.96</strain>
    </source>
</reference>
<dbReference type="EMBL" id="MU866180">
    <property type="protein sequence ID" value="KAK4176944.1"/>
    <property type="molecule type" value="Genomic_DNA"/>
</dbReference>
<name>A0AAN6W7P8_9PEZI</name>
<organism evidence="2 3">
    <name type="scientific">Triangularia setosa</name>
    <dbReference type="NCBI Taxonomy" id="2587417"/>
    <lineage>
        <taxon>Eukaryota</taxon>
        <taxon>Fungi</taxon>
        <taxon>Dikarya</taxon>
        <taxon>Ascomycota</taxon>
        <taxon>Pezizomycotina</taxon>
        <taxon>Sordariomycetes</taxon>
        <taxon>Sordariomycetidae</taxon>
        <taxon>Sordariales</taxon>
        <taxon>Podosporaceae</taxon>
        <taxon>Triangularia</taxon>
    </lineage>
</organism>
<evidence type="ECO:0000259" key="1">
    <source>
        <dbReference type="Pfam" id="PF06985"/>
    </source>
</evidence>
<sequence>MVIRNLEIALWHLRDPELRVPMWIDAVCIGQPNVAERSHQVAYMCEIYRKAGETYGWVGPNADDSDEAMEWIYLFLGCVDVNWGIETMNIPDQLVNTKYRAMADASVPWEFEWPWPLLQLCHFTNREYFTRLWVRQEVKLSRCKDLFSTFARWIAAKPYTCVDEWGLWTNELAARYKAGSNLNLRRGLPNLDRFRFDNSKLKWKDPRNAIYANLGLLAPEYRQLGIGPDYGKDPAAIFTDVTVRVTTKLHSLDFLESCDCFAIYLDGLPTWVPDWSSPLMQEAGMKNIWSSSAWISAQVEYLGDGVMVANVVAVSAVEEVHNWEGKRPYEGEPYMVCDCIRQWCDLKRADYDEHQEQYLEGGNRTWLEAWCTLFLYGNLSDVFEAGQESKVDRPGLWTLQEAKELRMEKFLSKISDKMKARVVFKTADQHIRVAPSSVIASETVSVLLGRPVPVILEPIWIDNSLVDESEADEPDCFVVGLMDGEAITGPLPRNCRTVD</sequence>
<comment type="caution">
    <text evidence="2">The sequence shown here is derived from an EMBL/GenBank/DDBJ whole genome shotgun (WGS) entry which is preliminary data.</text>
</comment>
<evidence type="ECO:0000313" key="3">
    <source>
        <dbReference type="Proteomes" id="UP001302321"/>
    </source>
</evidence>
<dbReference type="InterPro" id="IPR052895">
    <property type="entry name" value="HetReg/Transcr_Mod"/>
</dbReference>